<gene>
    <name evidence="1" type="ORF">HOLDEFILI_01849</name>
</gene>
<dbReference type="HOGENOM" id="CLU_3044167_0_0_9"/>
<name>B9Y7Q5_9FIRM</name>
<evidence type="ECO:0000313" key="2">
    <source>
        <dbReference type="Proteomes" id="UP000005950"/>
    </source>
</evidence>
<proteinExistence type="predicted"/>
<protein>
    <submittedName>
        <fullName evidence="1">Uncharacterized protein</fullName>
    </submittedName>
</protein>
<sequence>MFMFIKSTSLYIILKKCKEGKENLTKAFQILFFKRFLFRPPAQTDKFRPFFPLL</sequence>
<evidence type="ECO:0000313" key="1">
    <source>
        <dbReference type="EMBL" id="EEF67986.1"/>
    </source>
</evidence>
<dbReference type="Proteomes" id="UP000005950">
    <property type="component" value="Unassembled WGS sequence"/>
</dbReference>
<reference evidence="1 2" key="2">
    <citation type="submission" date="2009-02" db="EMBL/GenBank/DDBJ databases">
        <title>Draft genome sequence of Holdemania filiformis DSM 12042.</title>
        <authorList>
            <person name="Sudarsanam P."/>
            <person name="Ley R."/>
            <person name="Guruge J."/>
            <person name="Turnbaugh P.J."/>
            <person name="Mahowald M."/>
            <person name="Liep D."/>
            <person name="Gordon J."/>
        </authorList>
    </citation>
    <scope>NUCLEOTIDE SEQUENCE [LARGE SCALE GENOMIC DNA]</scope>
    <source>
        <strain evidence="1 2">DSM 12042</strain>
    </source>
</reference>
<dbReference type="AlphaFoldDB" id="B9Y7Q5"/>
<reference evidence="1 2" key="1">
    <citation type="submission" date="2008-12" db="EMBL/GenBank/DDBJ databases">
        <authorList>
            <person name="Fulton L."/>
            <person name="Clifton S."/>
            <person name="Fulton B."/>
            <person name="Xu J."/>
            <person name="Minx P."/>
            <person name="Pepin K.H."/>
            <person name="Johnson M."/>
            <person name="Bhonagiri V."/>
            <person name="Nash W.E."/>
            <person name="Mardis E.R."/>
            <person name="Wilson R.K."/>
        </authorList>
    </citation>
    <scope>NUCLEOTIDE SEQUENCE [LARGE SCALE GENOMIC DNA]</scope>
    <source>
        <strain evidence="1 2">DSM 12042</strain>
    </source>
</reference>
<organism evidence="1 2">
    <name type="scientific">Holdemania filiformis DSM 12042</name>
    <dbReference type="NCBI Taxonomy" id="545696"/>
    <lineage>
        <taxon>Bacteria</taxon>
        <taxon>Bacillati</taxon>
        <taxon>Bacillota</taxon>
        <taxon>Erysipelotrichia</taxon>
        <taxon>Erysipelotrichales</taxon>
        <taxon>Erysipelotrichaceae</taxon>
        <taxon>Holdemania</taxon>
    </lineage>
</organism>
<dbReference type="EMBL" id="ACCF01000102">
    <property type="protein sequence ID" value="EEF67986.1"/>
    <property type="molecule type" value="Genomic_DNA"/>
</dbReference>
<accession>B9Y7Q5</accession>
<dbReference type="STRING" id="545696.HOLDEFILI_01849"/>
<comment type="caution">
    <text evidence="1">The sequence shown here is derived from an EMBL/GenBank/DDBJ whole genome shotgun (WGS) entry which is preliminary data.</text>
</comment>